<proteinExistence type="predicted"/>
<evidence type="ECO:0000313" key="2">
    <source>
        <dbReference type="Proteomes" id="UP001326715"/>
    </source>
</evidence>
<sequence>MHQSYDTRLGHPADFRVEYTFYSNEEGGREKLPFQGIRSDFWYNHECHEVNWLFMIWPEFEDQSGNVILDDTTPVPKTGTALMWIINDERRIYHRDKIKVGMKGYFREGPRTTAECEVIEIIGLLTNPTTNKR</sequence>
<gene>
    <name evidence="1" type="ORF">SR876_09785</name>
</gene>
<keyword evidence="2" id="KW-1185">Reference proteome</keyword>
<reference evidence="1 2" key="1">
    <citation type="submission" date="2023-11" db="EMBL/GenBank/DDBJ databases">
        <title>MicrobeMod: A computational toolkit for identifying prokaryotic methylation and restriction-modification with nanopore sequencing.</title>
        <authorList>
            <person name="Crits-Christoph A."/>
            <person name="Kang S.C."/>
            <person name="Lee H."/>
            <person name="Ostrov N."/>
        </authorList>
    </citation>
    <scope>NUCLEOTIDE SEQUENCE [LARGE SCALE GENOMIC DNA]</scope>
    <source>
        <strain evidence="1 2">ATCC 23090</strain>
    </source>
</reference>
<evidence type="ECO:0000313" key="1">
    <source>
        <dbReference type="EMBL" id="WQG91795.1"/>
    </source>
</evidence>
<dbReference type="EMBL" id="CP140154">
    <property type="protein sequence ID" value="WQG91795.1"/>
    <property type="molecule type" value="Genomic_DNA"/>
</dbReference>
<protein>
    <submittedName>
        <fullName evidence="1">Uncharacterized protein</fullName>
    </submittedName>
</protein>
<dbReference type="RefSeq" id="WP_322518584.1">
    <property type="nucleotide sequence ID" value="NZ_CP140154.1"/>
</dbReference>
<dbReference type="Gene3D" id="2.40.30.10">
    <property type="entry name" value="Translation factors"/>
    <property type="match status" value="1"/>
</dbReference>
<dbReference type="Proteomes" id="UP001326715">
    <property type="component" value="Chromosome"/>
</dbReference>
<name>A0ABZ0XMZ9_9BACT</name>
<accession>A0ABZ0XMZ9</accession>
<organism evidence="1 2">
    <name type="scientific">Chitinophaga sancti</name>
    <dbReference type="NCBI Taxonomy" id="1004"/>
    <lineage>
        <taxon>Bacteria</taxon>
        <taxon>Pseudomonadati</taxon>
        <taxon>Bacteroidota</taxon>
        <taxon>Chitinophagia</taxon>
        <taxon>Chitinophagales</taxon>
        <taxon>Chitinophagaceae</taxon>
        <taxon>Chitinophaga</taxon>
    </lineage>
</organism>